<dbReference type="Pfam" id="PF01370">
    <property type="entry name" value="Epimerase"/>
    <property type="match status" value="1"/>
</dbReference>
<dbReference type="PANTHER" id="PTHR43000">
    <property type="entry name" value="DTDP-D-GLUCOSE 4,6-DEHYDRATASE-RELATED"/>
    <property type="match status" value="1"/>
</dbReference>
<dbReference type="SUPFAM" id="SSF51735">
    <property type="entry name" value="NAD(P)-binding Rossmann-fold domains"/>
    <property type="match status" value="1"/>
</dbReference>
<dbReference type="AlphaFoldDB" id="A0ABD4T649"/>
<dbReference type="Gene3D" id="3.40.50.720">
    <property type="entry name" value="NAD(P)-binding Rossmann-like Domain"/>
    <property type="match status" value="1"/>
</dbReference>
<dbReference type="Proteomes" id="UP000031561">
    <property type="component" value="Unassembled WGS sequence"/>
</dbReference>
<evidence type="ECO:0000256" key="1">
    <source>
        <dbReference type="ARBA" id="ARBA00007637"/>
    </source>
</evidence>
<protein>
    <submittedName>
        <fullName evidence="3">NAD-dependent epimerase/dehydratase family protein</fullName>
    </submittedName>
</protein>
<dbReference type="RefSeq" id="WP_166282936.1">
    <property type="nucleotide sequence ID" value="NZ_JTHE03000085.1"/>
</dbReference>
<accession>A0ABD4T649</accession>
<gene>
    <name evidence="3" type="ORF">QQ91_0014520</name>
</gene>
<comment type="caution">
    <text evidence="3">The sequence shown here is derived from an EMBL/GenBank/DDBJ whole genome shotgun (WGS) entry which is preliminary data.</text>
</comment>
<proteinExistence type="inferred from homology"/>
<dbReference type="EMBL" id="JTHE03000085">
    <property type="protein sequence ID" value="MCM1984035.1"/>
    <property type="molecule type" value="Genomic_DNA"/>
</dbReference>
<dbReference type="InterPro" id="IPR001509">
    <property type="entry name" value="Epimerase_deHydtase"/>
</dbReference>
<feature type="domain" description="NAD-dependent epimerase/dehydratase" evidence="2">
    <location>
        <begin position="7"/>
        <end position="238"/>
    </location>
</feature>
<dbReference type="InterPro" id="IPR036291">
    <property type="entry name" value="NAD(P)-bd_dom_sf"/>
</dbReference>
<comment type="similarity">
    <text evidence="1">Belongs to the NAD(P)-dependent epimerase/dehydratase family.</text>
</comment>
<evidence type="ECO:0000313" key="4">
    <source>
        <dbReference type="Proteomes" id="UP000031561"/>
    </source>
</evidence>
<keyword evidence="4" id="KW-1185">Reference proteome</keyword>
<evidence type="ECO:0000259" key="2">
    <source>
        <dbReference type="Pfam" id="PF01370"/>
    </source>
</evidence>
<name>A0ABD4T649_9CYAN</name>
<sequence>MSSCKSILITGANGFVGVPLCRQALTLPTTQTIHGAVRSEPAAQKLPPGITPVYIQDLADLAHKPDLLSQLDVIVHLAARVHQLSDPTPEAYTTINTDATLTLAQAASQAGVKRFIYLSSIKVNGEGSFRRPAPSHYTYTENDLPQPLDPYGLSKWQAEQGLWEIAQETGLEVVIIRPPLVYGPQVKANFLKLLGLAQRGLPLPLGSVENARSLIFVDNLADALCACLTHPAAAGQTFLISDGEDLSTPELVRCLARAMKRPDVLLPVPAGVLLWAFSILGRRSMAERLLGSLTVDSSKIHTTLNWQPPYRVEQGLQTTAEWFLQQRGARSIKGGGASSIGGSGKGGTR</sequence>
<evidence type="ECO:0000313" key="3">
    <source>
        <dbReference type="EMBL" id="MCM1984035.1"/>
    </source>
</evidence>
<reference evidence="3 4" key="1">
    <citation type="journal article" date="2015" name="Genome Announc.">
        <title>Draft Genome Sequence of Filamentous Marine Cyanobacterium Lyngbya confervoides Strain BDU141951.</title>
        <authorList>
            <person name="Chandrababunaidu M.M."/>
            <person name="Sen D."/>
            <person name="Tripathy S."/>
        </authorList>
    </citation>
    <scope>NUCLEOTIDE SEQUENCE [LARGE SCALE GENOMIC DNA]</scope>
    <source>
        <strain evidence="3 4">BDU141951</strain>
    </source>
</reference>
<organism evidence="3 4">
    <name type="scientific">Lyngbya confervoides BDU141951</name>
    <dbReference type="NCBI Taxonomy" id="1574623"/>
    <lineage>
        <taxon>Bacteria</taxon>
        <taxon>Bacillati</taxon>
        <taxon>Cyanobacteriota</taxon>
        <taxon>Cyanophyceae</taxon>
        <taxon>Oscillatoriophycideae</taxon>
        <taxon>Oscillatoriales</taxon>
        <taxon>Microcoleaceae</taxon>
        <taxon>Lyngbya</taxon>
    </lineage>
</organism>